<accession>A0A6C0EP10</accession>
<dbReference type="AlphaFoldDB" id="A0A6C0EP10"/>
<dbReference type="EMBL" id="MN738890">
    <property type="protein sequence ID" value="QHT30090.1"/>
    <property type="molecule type" value="Genomic_DNA"/>
</dbReference>
<organism evidence="1">
    <name type="scientific">viral metagenome</name>
    <dbReference type="NCBI Taxonomy" id="1070528"/>
    <lineage>
        <taxon>unclassified sequences</taxon>
        <taxon>metagenomes</taxon>
        <taxon>organismal metagenomes</taxon>
    </lineage>
</organism>
<evidence type="ECO:0008006" key="2">
    <source>
        <dbReference type="Google" id="ProtNLM"/>
    </source>
</evidence>
<sequence>MSNNLIRIGNGNTFTRMTGSYYTPSPYNSDFFITNNIASFTSNSTDILSLTTDYPGGATAIRLIAPYNSAGAIALCVGTNGGVPSNVMMVTPTGVGIAKSTPQYLLDVGGTINTTSQFVANVDATNTNPLSLANNAASGSLFQILQTGTPGGWLNNCVAGDTSLRSFGKLLLAAGSTSGTGILNASIILGNSNYCVGIGSNVNPSYNLDVVGTTRHTTASSLAANAPDGGANHGLMLVSTKAPDSGKTAYSMALGVDSGTGYAYINAAGNTTLQPILLQSRGGGVGINLTTAPQAALDVNGTIRGTIVGNVTTSTQATFQADPSGAIWYYSTDGQPRLRFESNGTSTLAAATKIIFQTPANTAMTNISSTGMRVGDGTTASYMLDVNGAINAAGNIYTRYGTGLFAYGEGDYYGVNTFVKTGSDGNGLLQVSYAGNATHGYLYLGAQGGAAHICISSNAMSINTGAAPAYTLDVGGNANFGPAAGGALYVGTSNGLFVYGASNGHGYIRADLSTASSDKILYLGTGQSNIAEISRSNVVFYPSNAVYVKSNAGSGNFVVEGTSYLKDISNTNVYSTGAFFSGTTAGRLAMVGVQNACYIEAALNSDTGSAAPLYFTDMNNANQWMCIGSTGNVGINNNSPVGRFHVRTSGNALDTFLGWDSTWMVVTPSANATTAKNTPGLGLGYSVASNTGYVTALAPNDTWKDLRLDGSNIRLVPHDGGDVKVSGTLRSDNFITAGTATVGGIKASGTSLTTTVVNGDGTGSNVIYVGSWGGSTLNFGVNLGTFMCAFSLRSTSGYYTGVAYFDPRGPTFQAMNPGYAATFTQSSSGQNLNFSNLSGSVSYHFRCYCVSST</sequence>
<evidence type="ECO:0000313" key="1">
    <source>
        <dbReference type="EMBL" id="QHT30090.1"/>
    </source>
</evidence>
<protein>
    <recommendedName>
        <fullName evidence="2">Tail protein</fullName>
    </recommendedName>
</protein>
<name>A0A6C0EP10_9ZZZZ</name>
<proteinExistence type="predicted"/>
<reference evidence="1" key="1">
    <citation type="journal article" date="2020" name="Nature">
        <title>Giant virus diversity and host interactions through global metagenomics.</title>
        <authorList>
            <person name="Schulz F."/>
            <person name="Roux S."/>
            <person name="Paez-Espino D."/>
            <person name="Jungbluth S."/>
            <person name="Walsh D.A."/>
            <person name="Denef V.J."/>
            <person name="McMahon K.D."/>
            <person name="Konstantinidis K.T."/>
            <person name="Eloe-Fadrosh E.A."/>
            <person name="Kyrpides N.C."/>
            <person name="Woyke T."/>
        </authorList>
    </citation>
    <scope>NUCLEOTIDE SEQUENCE</scope>
    <source>
        <strain evidence="1">GVMAG-M-3300009068-25</strain>
    </source>
</reference>